<name>A0A1J4MG35_9CRYT</name>
<dbReference type="GeneID" id="39977413"/>
<evidence type="ECO:0000313" key="2">
    <source>
        <dbReference type="Proteomes" id="UP000186176"/>
    </source>
</evidence>
<organism evidence="1 2">
    <name type="scientific">Cryptosporidium ubiquitum</name>
    <dbReference type="NCBI Taxonomy" id="857276"/>
    <lineage>
        <taxon>Eukaryota</taxon>
        <taxon>Sar</taxon>
        <taxon>Alveolata</taxon>
        <taxon>Apicomplexa</taxon>
        <taxon>Conoidasida</taxon>
        <taxon>Coccidia</taxon>
        <taxon>Eucoccidiorida</taxon>
        <taxon>Eimeriorina</taxon>
        <taxon>Cryptosporidiidae</taxon>
        <taxon>Cryptosporidium</taxon>
    </lineage>
</organism>
<dbReference type="VEuPathDB" id="CryptoDB:cubi_00621"/>
<dbReference type="GO" id="GO:0046982">
    <property type="term" value="F:protein heterodimerization activity"/>
    <property type="evidence" value="ECO:0007669"/>
    <property type="project" value="InterPro"/>
</dbReference>
<dbReference type="Gene3D" id="2.20.25.10">
    <property type="match status" value="1"/>
</dbReference>
<dbReference type="SUPFAM" id="SSF158997">
    <property type="entry name" value="Trm112p-like"/>
    <property type="match status" value="1"/>
</dbReference>
<evidence type="ECO:0000313" key="1">
    <source>
        <dbReference type="EMBL" id="OII71813.1"/>
    </source>
</evidence>
<dbReference type="RefSeq" id="XP_028873432.1">
    <property type="nucleotide sequence ID" value="XM_029017634.1"/>
</dbReference>
<evidence type="ECO:0008006" key="3">
    <source>
        <dbReference type="Google" id="ProtNLM"/>
    </source>
</evidence>
<proteinExistence type="predicted"/>
<accession>A0A1J4MG35</accession>
<reference evidence="1 2" key="1">
    <citation type="submission" date="2016-10" db="EMBL/GenBank/DDBJ databases">
        <title>Reductive evolution of mitochondrial metabolism and differential evolution of invasion-related proteins in Cryptosporidium.</title>
        <authorList>
            <person name="Liu S."/>
            <person name="Roellig D.M."/>
            <person name="Guo Y."/>
            <person name="Li N."/>
            <person name="Frace M.A."/>
            <person name="Tang K."/>
            <person name="Zhang L."/>
            <person name="Feng Y."/>
            <person name="Xiao L."/>
        </authorList>
    </citation>
    <scope>NUCLEOTIDE SEQUENCE [LARGE SCALE GENOMIC DNA]</scope>
    <source>
        <strain evidence="1">39726</strain>
    </source>
</reference>
<keyword evidence="2" id="KW-1185">Reference proteome</keyword>
<dbReference type="AlphaFoldDB" id="A0A1J4MG35"/>
<sequence>MLDIEFNAEQIRHIVKKVDWDVLVKSASQFGISLPLSYSEQDFDDEIFLCVVHDAILRAKLICPQCSHKYLVSKGIPNMISNDLVSND</sequence>
<dbReference type="OrthoDB" id="2187549at2759"/>
<dbReference type="PANTHER" id="PTHR12773">
    <property type="entry name" value="UPF0315 PROTEIN-RELATED"/>
    <property type="match status" value="1"/>
</dbReference>
<dbReference type="InterPro" id="IPR039127">
    <property type="entry name" value="Trm112"/>
</dbReference>
<gene>
    <name evidence="1" type="ORF">cubi_00621</name>
</gene>
<dbReference type="GO" id="GO:0030488">
    <property type="term" value="P:tRNA methylation"/>
    <property type="evidence" value="ECO:0007669"/>
    <property type="project" value="TreeGrafter"/>
</dbReference>
<dbReference type="EMBL" id="LRBP01000027">
    <property type="protein sequence ID" value="OII71813.1"/>
    <property type="molecule type" value="Genomic_DNA"/>
</dbReference>
<dbReference type="PANTHER" id="PTHR12773:SF0">
    <property type="entry name" value="MULTIFUNCTIONAL METHYLTRANSFERASE SUBUNIT TRM112-LIKE PROTEIN"/>
    <property type="match status" value="1"/>
</dbReference>
<dbReference type="GO" id="GO:0070476">
    <property type="term" value="P:rRNA (guanine-N7)-methylation"/>
    <property type="evidence" value="ECO:0007669"/>
    <property type="project" value="TreeGrafter"/>
</dbReference>
<dbReference type="Proteomes" id="UP000186176">
    <property type="component" value="Unassembled WGS sequence"/>
</dbReference>
<protein>
    <recommendedName>
        <fullName evidence="3">Trm112p-like protein</fullName>
    </recommendedName>
</protein>
<comment type="caution">
    <text evidence="1">The sequence shown here is derived from an EMBL/GenBank/DDBJ whole genome shotgun (WGS) entry which is preliminary data.</text>
</comment>